<evidence type="ECO:0000313" key="1">
    <source>
        <dbReference type="EMBL" id="RDX46830.1"/>
    </source>
</evidence>
<reference evidence="1 2" key="1">
    <citation type="journal article" date="2018" name="Biotechnol. Biofuels">
        <title>Integrative visual omics of the white-rot fungus Polyporus brumalis exposes the biotechnological potential of its oxidative enzymes for delignifying raw plant biomass.</title>
        <authorList>
            <person name="Miyauchi S."/>
            <person name="Rancon A."/>
            <person name="Drula E."/>
            <person name="Hage H."/>
            <person name="Chaduli D."/>
            <person name="Favel A."/>
            <person name="Grisel S."/>
            <person name="Henrissat B."/>
            <person name="Herpoel-Gimbert I."/>
            <person name="Ruiz-Duenas F.J."/>
            <person name="Chevret D."/>
            <person name="Hainaut M."/>
            <person name="Lin J."/>
            <person name="Wang M."/>
            <person name="Pangilinan J."/>
            <person name="Lipzen A."/>
            <person name="Lesage-Meessen L."/>
            <person name="Navarro D."/>
            <person name="Riley R."/>
            <person name="Grigoriev I.V."/>
            <person name="Zhou S."/>
            <person name="Raouche S."/>
            <person name="Rosso M.N."/>
        </authorList>
    </citation>
    <scope>NUCLEOTIDE SEQUENCE [LARGE SCALE GENOMIC DNA]</scope>
    <source>
        <strain evidence="1 2">BRFM 1820</strain>
    </source>
</reference>
<feature type="non-terminal residue" evidence="1">
    <location>
        <position position="1"/>
    </location>
</feature>
<dbReference type="OrthoDB" id="2782225at2759"/>
<dbReference type="Proteomes" id="UP000256964">
    <property type="component" value="Unassembled WGS sequence"/>
</dbReference>
<feature type="non-terminal residue" evidence="1">
    <location>
        <position position="69"/>
    </location>
</feature>
<organism evidence="1 2">
    <name type="scientific">Lentinus brumalis</name>
    <dbReference type="NCBI Taxonomy" id="2498619"/>
    <lineage>
        <taxon>Eukaryota</taxon>
        <taxon>Fungi</taxon>
        <taxon>Dikarya</taxon>
        <taxon>Basidiomycota</taxon>
        <taxon>Agaricomycotina</taxon>
        <taxon>Agaricomycetes</taxon>
        <taxon>Polyporales</taxon>
        <taxon>Polyporaceae</taxon>
        <taxon>Lentinus</taxon>
    </lineage>
</organism>
<name>A0A371D2P7_9APHY</name>
<gene>
    <name evidence="1" type="ORF">OH76DRAFT_1308558</name>
</gene>
<accession>A0A371D2P7</accession>
<proteinExistence type="predicted"/>
<dbReference type="STRING" id="139420.A0A371D2P7"/>
<dbReference type="EMBL" id="KZ857424">
    <property type="protein sequence ID" value="RDX46830.1"/>
    <property type="molecule type" value="Genomic_DNA"/>
</dbReference>
<sequence length="69" mass="8316">GKWFPRCDDDGTRDFYCASMLMLLKPWRRLSDLKVPHRTWRESFEDFLATADSDTHFILDGIQYFHECK</sequence>
<evidence type="ECO:0000313" key="2">
    <source>
        <dbReference type="Proteomes" id="UP000256964"/>
    </source>
</evidence>
<dbReference type="AlphaFoldDB" id="A0A371D2P7"/>
<keyword evidence="2" id="KW-1185">Reference proteome</keyword>
<protein>
    <submittedName>
        <fullName evidence="1">Uncharacterized protein</fullName>
    </submittedName>
</protein>